<keyword evidence="6" id="KW-1185">Reference proteome</keyword>
<feature type="compositionally biased region" description="Acidic residues" evidence="5">
    <location>
        <begin position="76"/>
        <end position="90"/>
    </location>
</feature>
<dbReference type="Pfam" id="PF13041">
    <property type="entry name" value="PPR_2"/>
    <property type="match status" value="1"/>
</dbReference>
<reference evidence="7 8" key="2">
    <citation type="submission" date="2025-04" db="UniProtKB">
        <authorList>
            <consortium name="RefSeq"/>
        </authorList>
    </citation>
    <scope>IDENTIFICATION</scope>
    <source>
        <tissue evidence="7 8">Leaf</tissue>
    </source>
</reference>
<feature type="repeat" description="PPR" evidence="4">
    <location>
        <begin position="312"/>
        <end position="346"/>
    </location>
</feature>
<evidence type="ECO:0000313" key="6">
    <source>
        <dbReference type="Proteomes" id="UP000515123"/>
    </source>
</evidence>
<dbReference type="OrthoDB" id="185373at2759"/>
<gene>
    <name evidence="7 8" type="primary">LOC109703791</name>
</gene>
<dbReference type="Gene3D" id="1.25.40.10">
    <property type="entry name" value="Tetratricopeptide repeat domain"/>
    <property type="match status" value="1"/>
</dbReference>
<dbReference type="GeneID" id="109703791"/>
<evidence type="ECO:0000313" key="8">
    <source>
        <dbReference type="RefSeq" id="XP_020080106.1"/>
    </source>
</evidence>
<name>A0A6P5EEM4_ANACO</name>
<reference evidence="6" key="1">
    <citation type="journal article" date="2015" name="Nat. Genet.">
        <title>The pineapple genome and the evolution of CAM photosynthesis.</title>
        <authorList>
            <person name="Ming R."/>
            <person name="VanBuren R."/>
            <person name="Wai C.M."/>
            <person name="Tang H."/>
            <person name="Schatz M.C."/>
            <person name="Bowers J.E."/>
            <person name="Lyons E."/>
            <person name="Wang M.L."/>
            <person name="Chen J."/>
            <person name="Biggers E."/>
            <person name="Zhang J."/>
            <person name="Huang L."/>
            <person name="Zhang L."/>
            <person name="Miao W."/>
            <person name="Zhang J."/>
            <person name="Ye Z."/>
            <person name="Miao C."/>
            <person name="Lin Z."/>
            <person name="Wang H."/>
            <person name="Zhou H."/>
            <person name="Yim W.C."/>
            <person name="Priest H.D."/>
            <person name="Zheng C."/>
            <person name="Woodhouse M."/>
            <person name="Edger P.P."/>
            <person name="Guyot R."/>
            <person name="Guo H.B."/>
            <person name="Guo H."/>
            <person name="Zheng G."/>
            <person name="Singh R."/>
            <person name="Sharma A."/>
            <person name="Min X."/>
            <person name="Zheng Y."/>
            <person name="Lee H."/>
            <person name="Gurtowski J."/>
            <person name="Sedlazeck F.J."/>
            <person name="Harkess A."/>
            <person name="McKain M.R."/>
            <person name="Liao Z."/>
            <person name="Fang J."/>
            <person name="Liu J."/>
            <person name="Zhang X."/>
            <person name="Zhang Q."/>
            <person name="Hu W."/>
            <person name="Qin Y."/>
            <person name="Wang K."/>
            <person name="Chen L.Y."/>
            <person name="Shirley N."/>
            <person name="Lin Y.R."/>
            <person name="Liu L.Y."/>
            <person name="Hernandez A.G."/>
            <person name="Wright C.L."/>
            <person name="Bulone V."/>
            <person name="Tuskan G.A."/>
            <person name="Heath K."/>
            <person name="Zee F."/>
            <person name="Moore P.H."/>
            <person name="Sunkar R."/>
            <person name="Leebens-Mack J.H."/>
            <person name="Mockler T."/>
            <person name="Bennetzen J.L."/>
            <person name="Freeling M."/>
            <person name="Sankoff D."/>
            <person name="Paterson A.H."/>
            <person name="Zhu X."/>
            <person name="Yang X."/>
            <person name="Smith J.A."/>
            <person name="Cushman J.C."/>
            <person name="Paull R.E."/>
            <person name="Yu Q."/>
        </authorList>
    </citation>
    <scope>NUCLEOTIDE SEQUENCE [LARGE SCALE GENOMIC DNA]</scope>
    <source>
        <strain evidence="6">cv. F153</strain>
    </source>
</reference>
<dbReference type="Proteomes" id="UP000515123">
    <property type="component" value="Linkage group 2"/>
</dbReference>
<protein>
    <submittedName>
        <fullName evidence="7">Pentatricopeptide repeat-containing protein At4g38150 isoform X1</fullName>
    </submittedName>
    <submittedName>
        <fullName evidence="8">Pentatricopeptide repeat-containing protein At4g38150 isoform X2</fullName>
    </submittedName>
</protein>
<dbReference type="AlphaFoldDB" id="A0A6P5EEM4"/>
<feature type="repeat" description="PPR" evidence="4">
    <location>
        <begin position="382"/>
        <end position="416"/>
    </location>
</feature>
<feature type="compositionally biased region" description="Basic and acidic residues" evidence="5">
    <location>
        <begin position="103"/>
        <end position="112"/>
    </location>
</feature>
<dbReference type="Pfam" id="PF01535">
    <property type="entry name" value="PPR"/>
    <property type="match status" value="2"/>
</dbReference>
<feature type="repeat" description="PPR" evidence="4">
    <location>
        <begin position="417"/>
        <end position="451"/>
    </location>
</feature>
<dbReference type="RefSeq" id="XP_020080098.1">
    <property type="nucleotide sequence ID" value="XM_020224509.1"/>
</dbReference>
<dbReference type="InterPro" id="IPR050872">
    <property type="entry name" value="PPR_P_subfamily"/>
</dbReference>
<proteinExistence type="inferred from homology"/>
<feature type="repeat" description="PPR" evidence="4">
    <location>
        <begin position="347"/>
        <end position="381"/>
    </location>
</feature>
<evidence type="ECO:0000256" key="2">
    <source>
        <dbReference type="ARBA" id="ARBA00022737"/>
    </source>
</evidence>
<dbReference type="InterPro" id="IPR011990">
    <property type="entry name" value="TPR-like_helical_dom_sf"/>
</dbReference>
<dbReference type="PANTHER" id="PTHR46128:SF73">
    <property type="entry name" value="CRIB DOMAIN-CONTAINING PROTEIN"/>
    <property type="match status" value="1"/>
</dbReference>
<organism evidence="7">
    <name type="scientific">Ananas comosus</name>
    <name type="common">Pineapple</name>
    <name type="synonym">Ananas ananas</name>
    <dbReference type="NCBI Taxonomy" id="4615"/>
    <lineage>
        <taxon>Eukaryota</taxon>
        <taxon>Viridiplantae</taxon>
        <taxon>Streptophyta</taxon>
        <taxon>Embryophyta</taxon>
        <taxon>Tracheophyta</taxon>
        <taxon>Spermatophyta</taxon>
        <taxon>Magnoliopsida</taxon>
        <taxon>Liliopsida</taxon>
        <taxon>Poales</taxon>
        <taxon>Bromeliaceae</taxon>
        <taxon>Bromelioideae</taxon>
        <taxon>Ananas</taxon>
    </lineage>
</organism>
<evidence type="ECO:0000256" key="3">
    <source>
        <dbReference type="ARBA" id="ARBA00022946"/>
    </source>
</evidence>
<accession>A0A6P5EEM4</accession>
<keyword evidence="3" id="KW-0809">Transit peptide</keyword>
<evidence type="ECO:0000256" key="1">
    <source>
        <dbReference type="ARBA" id="ARBA00007626"/>
    </source>
</evidence>
<dbReference type="InterPro" id="IPR002885">
    <property type="entry name" value="PPR_rpt"/>
</dbReference>
<dbReference type="PANTHER" id="PTHR46128">
    <property type="entry name" value="MITOCHONDRIAL GROUP I INTRON SPLICING FACTOR CCM1"/>
    <property type="match status" value="1"/>
</dbReference>
<evidence type="ECO:0000256" key="5">
    <source>
        <dbReference type="SAM" id="MobiDB-lite"/>
    </source>
</evidence>
<evidence type="ECO:0000256" key="4">
    <source>
        <dbReference type="PROSITE-ProRule" id="PRU00708"/>
    </source>
</evidence>
<dbReference type="PROSITE" id="PS51375">
    <property type="entry name" value="PPR"/>
    <property type="match status" value="4"/>
</dbReference>
<feature type="compositionally biased region" description="Polar residues" evidence="5">
    <location>
        <begin position="280"/>
        <end position="291"/>
    </location>
</feature>
<comment type="similarity">
    <text evidence="1">Belongs to the PPR family. P subfamily.</text>
</comment>
<evidence type="ECO:0000313" key="7">
    <source>
        <dbReference type="RefSeq" id="XP_020080098.1"/>
    </source>
</evidence>
<dbReference type="NCBIfam" id="TIGR00756">
    <property type="entry name" value="PPR"/>
    <property type="match status" value="3"/>
</dbReference>
<feature type="compositionally biased region" description="Basic and acidic residues" evidence="5">
    <location>
        <begin position="127"/>
        <end position="139"/>
    </location>
</feature>
<feature type="compositionally biased region" description="Basic and acidic residues" evidence="5">
    <location>
        <begin position="269"/>
        <end position="279"/>
    </location>
</feature>
<feature type="compositionally biased region" description="Pro residues" evidence="5">
    <location>
        <begin position="212"/>
        <end position="222"/>
    </location>
</feature>
<keyword evidence="2" id="KW-0677">Repeat</keyword>
<dbReference type="RefSeq" id="XP_020080106.1">
    <property type="nucleotide sequence ID" value="XM_020224517.1"/>
</dbReference>
<feature type="region of interest" description="Disordered" evidence="5">
    <location>
        <begin position="53"/>
        <end position="299"/>
    </location>
</feature>
<sequence>MQATAAWKIFFSMQARAAWRRLSHSPKDWNFQSPWISSLLPRPLLPARVPPIVEFSTTPSRPMRGRGRRAGRDDGPSEEEEEEKEEEEEDFFLRTLNFGDDGGNERAREKNLADPQQGPPRPARRPPRGERRSDTPRDVEADDFFPHFQDGNEILLGGGRRSSSYRMPNRPPPAGERRGKAPGTLRHNLKAGDIDEDVYGDFEALLREEESPPPPPPPPRPPMRPKEAGKSDGAIKINDESDDPSTREKGGAGLGETLFQKLKLGDAAPGDKMEGETQRKSPANLSDTDSAATEPPPQDAEEVFKKMKETGLIPNAVAMLDGLCKDGLIQEAMKLFGLMREKGTIPEVVIYTAVVDGFCKAAKFDDAKRIFRKMQKNGIVPNAFSYAVLIQGLSNGGKLDESVEFCTEMFEAGHSPNATTFIGLVNGFCKEKGVEEAEKLVKSFRERNFIVDEKAVREHLDKKGPFSPLVWEAIFGKKISQRPF</sequence>